<comment type="similarity">
    <text evidence="1 3">Belongs to the bacterial flagellin family.</text>
</comment>
<evidence type="ECO:0000256" key="1">
    <source>
        <dbReference type="ARBA" id="ARBA00005709"/>
    </source>
</evidence>
<accession>A0ABN1FD40</accession>
<evidence type="ECO:0000259" key="5">
    <source>
        <dbReference type="Pfam" id="PF00700"/>
    </source>
</evidence>
<dbReference type="InterPro" id="IPR001492">
    <property type="entry name" value="Flagellin"/>
</dbReference>
<keyword evidence="6" id="KW-0282">Flagellum</keyword>
<dbReference type="PRINTS" id="PR00207">
    <property type="entry name" value="FLAGELLIN"/>
</dbReference>
<dbReference type="EMBL" id="BAAADD010000013">
    <property type="protein sequence ID" value="GAA0587714.1"/>
    <property type="molecule type" value="Genomic_DNA"/>
</dbReference>
<dbReference type="Pfam" id="PF00700">
    <property type="entry name" value="Flagellin_C"/>
    <property type="match status" value="1"/>
</dbReference>
<evidence type="ECO:0000313" key="7">
    <source>
        <dbReference type="Proteomes" id="UP001499951"/>
    </source>
</evidence>
<dbReference type="Proteomes" id="UP001499951">
    <property type="component" value="Unassembled WGS sequence"/>
</dbReference>
<keyword evidence="2 3" id="KW-0975">Bacterial flagellum</keyword>
<dbReference type="PANTHER" id="PTHR42792">
    <property type="entry name" value="FLAGELLIN"/>
    <property type="match status" value="1"/>
</dbReference>
<dbReference type="SUPFAM" id="SSF64518">
    <property type="entry name" value="Phase 1 flagellin"/>
    <property type="match status" value="1"/>
</dbReference>
<sequence length="273" mass="27933">MALSVNTNIGAMTALQYLSGTQASMAATQNAISTGYKVASAKDDGATYAIAQNMRGNVAAYSAVSDSLNRGMSAVDVAMSAGQSISDLLIQMKAKALASSDKSIDTASRVALNNDFTALRDQIQTIVDNASFNGFNLIKSGASDITALASADGTKKITVQHQDLSLTGIGLTATSNISVQSGATAMVGTIQTALTNVNKALASFSAGAKKYSIQLGFVSKLSDTLTSGIGNLVDANMAAESAKLTSLQTKQQLGVQALSIANSSPQVVLSLFQ</sequence>
<comment type="caution">
    <text evidence="6">The sequence shown here is derived from an EMBL/GenBank/DDBJ whole genome shotgun (WGS) entry which is preliminary data.</text>
</comment>
<comment type="function">
    <text evidence="3">Flagellin is the subunit protein which polymerizes to form the filaments of bacterial flagella.</text>
</comment>
<evidence type="ECO:0000259" key="4">
    <source>
        <dbReference type="Pfam" id="PF00669"/>
    </source>
</evidence>
<dbReference type="RefSeq" id="WP_166937483.1">
    <property type="nucleotide sequence ID" value="NZ_BAAADD010000013.1"/>
</dbReference>
<keyword evidence="6" id="KW-0966">Cell projection</keyword>
<dbReference type="InterPro" id="IPR046358">
    <property type="entry name" value="Flagellin_C"/>
</dbReference>
<evidence type="ECO:0000313" key="6">
    <source>
        <dbReference type="EMBL" id="GAA0587714.1"/>
    </source>
</evidence>
<name>A0ABN1FD40_9PROT</name>
<evidence type="ECO:0000256" key="2">
    <source>
        <dbReference type="ARBA" id="ARBA00023143"/>
    </source>
</evidence>
<keyword evidence="3" id="KW-0964">Secreted</keyword>
<evidence type="ECO:0000256" key="3">
    <source>
        <dbReference type="RuleBase" id="RU362073"/>
    </source>
</evidence>
<dbReference type="PANTHER" id="PTHR42792:SF2">
    <property type="entry name" value="FLAGELLIN"/>
    <property type="match status" value="1"/>
</dbReference>
<keyword evidence="6" id="KW-0969">Cilium</keyword>
<dbReference type="Gene3D" id="1.20.1330.10">
    <property type="entry name" value="f41 fragment of flagellin, N-terminal domain"/>
    <property type="match status" value="1"/>
</dbReference>
<dbReference type="Pfam" id="PF00669">
    <property type="entry name" value="Flagellin_N"/>
    <property type="match status" value="1"/>
</dbReference>
<feature type="domain" description="Flagellin C-terminal" evidence="5">
    <location>
        <begin position="188"/>
        <end position="272"/>
    </location>
</feature>
<protein>
    <recommendedName>
        <fullName evidence="3">Flagellin</fullName>
    </recommendedName>
</protein>
<feature type="domain" description="Flagellin N-terminal" evidence="4">
    <location>
        <begin position="5"/>
        <end position="138"/>
    </location>
</feature>
<proteinExistence type="inferred from homology"/>
<gene>
    <name evidence="6" type="primary">fljK_1</name>
    <name evidence="6" type="ORF">GCM10008942_40930</name>
</gene>
<reference evidence="6 7" key="1">
    <citation type="journal article" date="2019" name="Int. J. Syst. Evol. Microbiol.">
        <title>The Global Catalogue of Microorganisms (GCM) 10K type strain sequencing project: providing services to taxonomists for standard genome sequencing and annotation.</title>
        <authorList>
            <consortium name="The Broad Institute Genomics Platform"/>
            <consortium name="The Broad Institute Genome Sequencing Center for Infectious Disease"/>
            <person name="Wu L."/>
            <person name="Ma J."/>
        </authorList>
    </citation>
    <scope>NUCLEOTIDE SEQUENCE [LARGE SCALE GENOMIC DNA]</scope>
    <source>
        <strain evidence="6 7">JCM 15089</strain>
    </source>
</reference>
<keyword evidence="7" id="KW-1185">Reference proteome</keyword>
<organism evidence="6 7">
    <name type="scientific">Rhizomicrobium electricum</name>
    <dbReference type="NCBI Taxonomy" id="480070"/>
    <lineage>
        <taxon>Bacteria</taxon>
        <taxon>Pseudomonadati</taxon>
        <taxon>Pseudomonadota</taxon>
        <taxon>Alphaproteobacteria</taxon>
        <taxon>Micropepsales</taxon>
        <taxon>Micropepsaceae</taxon>
        <taxon>Rhizomicrobium</taxon>
    </lineage>
</organism>
<comment type="subcellular location">
    <subcellularLocation>
        <location evidence="3">Secreted</location>
    </subcellularLocation>
    <subcellularLocation>
        <location evidence="3">Bacterial flagellum</location>
    </subcellularLocation>
</comment>
<dbReference type="InterPro" id="IPR001029">
    <property type="entry name" value="Flagellin_N"/>
</dbReference>